<keyword evidence="1" id="KW-0677">Repeat</keyword>
<dbReference type="GeneID" id="19016224"/>
<dbReference type="PROSITE" id="PS50026">
    <property type="entry name" value="EGF_3"/>
    <property type="match status" value="1"/>
</dbReference>
<accession>K8EVE1</accession>
<comment type="caution">
    <text evidence="2">Lacks conserved residue(s) required for the propagation of feature annotation.</text>
</comment>
<keyword evidence="7" id="KW-1185">Reference proteome</keyword>
<evidence type="ECO:0000256" key="3">
    <source>
        <dbReference type="PROSITE-ProRule" id="PRU00504"/>
    </source>
</evidence>
<name>K8EVE1_9CHLO</name>
<gene>
    <name evidence="6" type="ORF">Bathy04g01990</name>
</gene>
<evidence type="ECO:0000256" key="4">
    <source>
        <dbReference type="SAM" id="SignalP"/>
    </source>
</evidence>
<feature type="repeat" description="NHL" evidence="3">
    <location>
        <begin position="473"/>
        <end position="501"/>
    </location>
</feature>
<keyword evidence="2" id="KW-1015">Disulfide bond</keyword>
<dbReference type="InterPro" id="IPR001258">
    <property type="entry name" value="NHL_repeat"/>
</dbReference>
<keyword evidence="2" id="KW-0245">EGF-like domain</keyword>
<evidence type="ECO:0000256" key="2">
    <source>
        <dbReference type="PROSITE-ProRule" id="PRU00076"/>
    </source>
</evidence>
<feature type="domain" description="EGF-like" evidence="5">
    <location>
        <begin position="704"/>
        <end position="739"/>
    </location>
</feature>
<dbReference type="InterPro" id="IPR000742">
    <property type="entry name" value="EGF"/>
</dbReference>
<protein>
    <recommendedName>
        <fullName evidence="5">EGF-like domain-containing protein</fullName>
    </recommendedName>
</protein>
<dbReference type="SMART" id="SM00181">
    <property type="entry name" value="EGF"/>
    <property type="match status" value="1"/>
</dbReference>
<dbReference type="SUPFAM" id="SSF63829">
    <property type="entry name" value="Calcium-dependent phosphotriesterase"/>
    <property type="match status" value="1"/>
</dbReference>
<reference evidence="6 7" key="1">
    <citation type="submission" date="2011-10" db="EMBL/GenBank/DDBJ databases">
        <authorList>
            <person name="Genoscope - CEA"/>
        </authorList>
    </citation>
    <scope>NUCLEOTIDE SEQUENCE [LARGE SCALE GENOMIC DNA]</scope>
    <source>
        <strain evidence="6 7">RCC 1105</strain>
    </source>
</reference>
<dbReference type="InterPro" id="IPR011042">
    <property type="entry name" value="6-blade_b-propeller_TolB-like"/>
</dbReference>
<evidence type="ECO:0000313" key="7">
    <source>
        <dbReference type="Proteomes" id="UP000198341"/>
    </source>
</evidence>
<dbReference type="Gene3D" id="2.120.10.30">
    <property type="entry name" value="TolB, C-terminal domain"/>
    <property type="match status" value="1"/>
</dbReference>
<sequence>MTMILMLFSCLIGACYFNAVHAYGGGGFWQENDVLPLDVLSRAHSVCSTNKIDSKATVSLEDFDFRQNENQHKYVTIIGTYFTGCTPGRLDYPTLTTYLKSLYETYETEGATAHVATLVSLKNGVNAGVCDAWMTHDANSVNVNDMGGKFPLMIDDRDRSLTYSFFDAAVHPQYTVLDHCMRVAKFLPGTADFEGEESLLSVVTSLMLNISASCDDGEDRRASDVLKERVRAKDASFVADGVVVTSASAGDYCVDAFGPRTNRGSVKVVETGLNTPRALSFNGANEIWIATAGDDSLRLVTLDDATKATATTSRSVTDRAKYHYLDKVSQIAFGLDGNFATCQESSNDYDGMKTSNYFMGPTLYDSGIVPTSEDINIDLNGEKCDVRTYDQSSKSCFLTHEDMLHATPLCMGIAHDGESQTSYGNVFWAFDGYHGTLVRYDFEKPHGPKSLDHDLANVRRYDEVQLKREADVPSHIVVDSATRAVYVADTGNNRIIVLNADSGRFAYNARSDLGGEYTSWSSQKASFEYSVFGCAQFRTFIEGLNKPSGIAVHENVLYVSEYSSGKIKAFQKTSGVLLDTFETGSMALGGIAFQPSSNKLWYVCRSSNSLRYIDVSMTEQKCSGSTGTIPSGNAIDFGTVPVSGSTDLCPALPTSLGIAVHVEHDDGYLNTTMLSYSYGMSESCMACDDDCDNDMLLMAGWLCHKCLPQPCENDGVCTNVQGKGYSCACSEDFTGDRCQSPASPPPSSSSSSAGGIHMRRSLSAFSVAIGLMYLFELF</sequence>
<dbReference type="RefSeq" id="XP_007513890.1">
    <property type="nucleotide sequence ID" value="XM_007513828.1"/>
</dbReference>
<evidence type="ECO:0000256" key="1">
    <source>
        <dbReference type="ARBA" id="ARBA00022737"/>
    </source>
</evidence>
<dbReference type="Gene3D" id="2.10.25.10">
    <property type="entry name" value="Laminin"/>
    <property type="match status" value="1"/>
</dbReference>
<dbReference type="Proteomes" id="UP000198341">
    <property type="component" value="Chromosome 4"/>
</dbReference>
<feature type="chain" id="PRO_5003919700" description="EGF-like domain-containing protein" evidence="4">
    <location>
        <begin position="23"/>
        <end position="778"/>
    </location>
</feature>
<evidence type="ECO:0000313" key="6">
    <source>
        <dbReference type="EMBL" id="CCO16415.1"/>
    </source>
</evidence>
<dbReference type="AlphaFoldDB" id="K8EVE1"/>
<dbReference type="OrthoDB" id="283575at2759"/>
<feature type="disulfide bond" evidence="2">
    <location>
        <begin position="729"/>
        <end position="738"/>
    </location>
</feature>
<dbReference type="Pfam" id="PF00008">
    <property type="entry name" value="EGF"/>
    <property type="match status" value="1"/>
</dbReference>
<dbReference type="SUPFAM" id="SSF57196">
    <property type="entry name" value="EGF/Laminin"/>
    <property type="match status" value="1"/>
</dbReference>
<organism evidence="6 7">
    <name type="scientific">Bathycoccus prasinos</name>
    <dbReference type="NCBI Taxonomy" id="41875"/>
    <lineage>
        <taxon>Eukaryota</taxon>
        <taxon>Viridiplantae</taxon>
        <taxon>Chlorophyta</taxon>
        <taxon>Mamiellophyceae</taxon>
        <taxon>Mamiellales</taxon>
        <taxon>Bathycoccaceae</taxon>
        <taxon>Bathycoccus</taxon>
    </lineage>
</organism>
<dbReference type="eggNOG" id="ENOG502S9JJ">
    <property type="taxonomic scope" value="Eukaryota"/>
</dbReference>
<dbReference type="CDD" id="cd00054">
    <property type="entry name" value="EGF_CA"/>
    <property type="match status" value="1"/>
</dbReference>
<feature type="signal peptide" evidence="4">
    <location>
        <begin position="1"/>
        <end position="22"/>
    </location>
</feature>
<dbReference type="EMBL" id="FO082275">
    <property type="protein sequence ID" value="CCO16415.1"/>
    <property type="molecule type" value="Genomic_DNA"/>
</dbReference>
<evidence type="ECO:0000259" key="5">
    <source>
        <dbReference type="PROSITE" id="PS50026"/>
    </source>
</evidence>
<keyword evidence="4" id="KW-0732">Signal</keyword>
<dbReference type="PROSITE" id="PS51125">
    <property type="entry name" value="NHL"/>
    <property type="match status" value="1"/>
</dbReference>
<proteinExistence type="predicted"/>
<dbReference type="KEGG" id="bpg:Bathy04g01990"/>
<dbReference type="PROSITE" id="PS00022">
    <property type="entry name" value="EGF_1"/>
    <property type="match status" value="1"/>
</dbReference>